<feature type="region of interest" description="Disordered" evidence="11">
    <location>
        <begin position="38"/>
        <end position="101"/>
    </location>
</feature>
<dbReference type="UniPathway" id="UPA00143"/>
<dbReference type="Gramene" id="TVU47555">
    <property type="protein sequence ID" value="TVU47555"/>
    <property type="gene ID" value="EJB05_07161"/>
</dbReference>
<name>A0A5J9WHW0_9POAL</name>
<accession>A0A5J9WHW0</accession>
<dbReference type="AlphaFoldDB" id="A0A5J9WHW0"/>
<dbReference type="Pfam" id="PF25598">
    <property type="entry name" value="ARM_PUB"/>
    <property type="match status" value="1"/>
</dbReference>
<dbReference type="FunFam" id="1.25.10.10:FF:000082">
    <property type="entry name" value="RING-type E3 ubiquitin transferase"/>
    <property type="match status" value="1"/>
</dbReference>
<evidence type="ECO:0000256" key="7">
    <source>
        <dbReference type="ARBA" id="ARBA00074389"/>
    </source>
</evidence>
<dbReference type="InterPro" id="IPR016024">
    <property type="entry name" value="ARM-type_fold"/>
</dbReference>
<keyword evidence="5" id="KW-0677">Repeat</keyword>
<dbReference type="EC" id="2.3.2.27" evidence="3"/>
<dbReference type="InterPro" id="IPR045210">
    <property type="entry name" value="RING-Ubox_PUB"/>
</dbReference>
<dbReference type="PANTHER" id="PTHR23315:SF275">
    <property type="entry name" value="U-BOX DOMAIN-CONTAINING PROTEIN 13"/>
    <property type="match status" value="1"/>
</dbReference>
<dbReference type="SUPFAM" id="SSF48371">
    <property type="entry name" value="ARM repeat"/>
    <property type="match status" value="1"/>
</dbReference>
<dbReference type="Pfam" id="PF04564">
    <property type="entry name" value="U-box"/>
    <property type="match status" value="1"/>
</dbReference>
<evidence type="ECO:0000256" key="8">
    <source>
        <dbReference type="ARBA" id="ARBA00075465"/>
    </source>
</evidence>
<feature type="compositionally biased region" description="Low complexity" evidence="11">
    <location>
        <begin position="57"/>
        <end position="78"/>
    </location>
</feature>
<keyword evidence="4" id="KW-0808">Transferase</keyword>
<dbReference type="Proteomes" id="UP000324897">
    <property type="component" value="Chromosome 5"/>
</dbReference>
<dbReference type="InterPro" id="IPR003613">
    <property type="entry name" value="Ubox_domain"/>
</dbReference>
<gene>
    <name evidence="13" type="ORF">EJB05_07161</name>
</gene>
<dbReference type="Pfam" id="PF25368">
    <property type="entry name" value="PUB10_N"/>
    <property type="match status" value="1"/>
</dbReference>
<comment type="catalytic activity">
    <reaction evidence="1">
        <text>S-ubiquitinyl-[E2 ubiquitin-conjugating enzyme]-L-cysteine + [acceptor protein]-L-lysine = [E2 ubiquitin-conjugating enzyme]-L-cysteine + N(6)-ubiquitinyl-[acceptor protein]-L-lysine.</text>
        <dbReference type="EC" id="2.3.2.27"/>
    </reaction>
</comment>
<dbReference type="InterPro" id="IPR011989">
    <property type="entry name" value="ARM-like"/>
</dbReference>
<dbReference type="Gene3D" id="1.25.10.10">
    <property type="entry name" value="Leucine-rich Repeat Variant"/>
    <property type="match status" value="3"/>
</dbReference>
<evidence type="ECO:0000256" key="2">
    <source>
        <dbReference type="ARBA" id="ARBA00004906"/>
    </source>
</evidence>
<comment type="caution">
    <text evidence="13">The sequence shown here is derived from an EMBL/GenBank/DDBJ whole genome shotgun (WGS) entry which is preliminary data.</text>
</comment>
<dbReference type="EMBL" id="RWGY01000004">
    <property type="protein sequence ID" value="TVU47555.1"/>
    <property type="molecule type" value="Genomic_DNA"/>
</dbReference>
<dbReference type="InterPro" id="IPR057623">
    <property type="entry name" value="PUB12-19-like_N"/>
</dbReference>
<feature type="domain" description="U-box" evidence="12">
    <location>
        <begin position="403"/>
        <end position="477"/>
    </location>
</feature>
<keyword evidence="6" id="KW-0833">Ubl conjugation pathway</keyword>
<dbReference type="GO" id="GO:0016567">
    <property type="term" value="P:protein ubiquitination"/>
    <property type="evidence" value="ECO:0007669"/>
    <property type="project" value="UniProtKB-UniPathway"/>
</dbReference>
<dbReference type="GO" id="GO:0061630">
    <property type="term" value="F:ubiquitin protein ligase activity"/>
    <property type="evidence" value="ECO:0007669"/>
    <property type="project" value="UniProtKB-EC"/>
</dbReference>
<dbReference type="FunFam" id="3.30.40.10:FF:000114">
    <property type="entry name" value="RING-type E3 ubiquitin transferase"/>
    <property type="match status" value="1"/>
</dbReference>
<dbReference type="PROSITE" id="PS50176">
    <property type="entry name" value="ARM_REPEAT"/>
    <property type="match status" value="3"/>
</dbReference>
<evidence type="ECO:0000313" key="13">
    <source>
        <dbReference type="EMBL" id="TVU47555.1"/>
    </source>
</evidence>
<dbReference type="OrthoDB" id="7537227at2759"/>
<feature type="region of interest" description="Disordered" evidence="11">
    <location>
        <begin position="802"/>
        <end position="829"/>
    </location>
</feature>
<evidence type="ECO:0000256" key="3">
    <source>
        <dbReference type="ARBA" id="ARBA00012483"/>
    </source>
</evidence>
<evidence type="ECO:0000256" key="5">
    <source>
        <dbReference type="ARBA" id="ARBA00022737"/>
    </source>
</evidence>
<evidence type="ECO:0000256" key="1">
    <source>
        <dbReference type="ARBA" id="ARBA00000900"/>
    </source>
</evidence>
<dbReference type="InterPro" id="IPR058678">
    <property type="entry name" value="ARM_PUB"/>
</dbReference>
<dbReference type="SMART" id="SM00185">
    <property type="entry name" value="ARM"/>
    <property type="match status" value="7"/>
</dbReference>
<dbReference type="CDD" id="cd16664">
    <property type="entry name" value="RING-Ubox_PUB"/>
    <property type="match status" value="1"/>
</dbReference>
<evidence type="ECO:0000256" key="4">
    <source>
        <dbReference type="ARBA" id="ARBA00022679"/>
    </source>
</evidence>
<evidence type="ECO:0000256" key="6">
    <source>
        <dbReference type="ARBA" id="ARBA00022786"/>
    </source>
</evidence>
<proteinExistence type="predicted"/>
<evidence type="ECO:0000256" key="10">
    <source>
        <dbReference type="PROSITE-ProRule" id="PRU00259"/>
    </source>
</evidence>
<dbReference type="SMART" id="SM00504">
    <property type="entry name" value="Ubox"/>
    <property type="match status" value="1"/>
</dbReference>
<comment type="pathway">
    <text evidence="2">Protein modification; protein ubiquitination.</text>
</comment>
<evidence type="ECO:0000256" key="9">
    <source>
        <dbReference type="ARBA" id="ARBA00076227"/>
    </source>
</evidence>
<feature type="repeat" description="ARM" evidence="10">
    <location>
        <begin position="622"/>
        <end position="664"/>
    </location>
</feature>
<evidence type="ECO:0000259" key="12">
    <source>
        <dbReference type="PROSITE" id="PS51698"/>
    </source>
</evidence>
<feature type="compositionally biased region" description="Acidic residues" evidence="11">
    <location>
        <begin position="92"/>
        <end position="101"/>
    </location>
</feature>
<protein>
    <recommendedName>
        <fullName evidence="7">U-box domain-containing protein 12</fullName>
        <ecNumber evidence="3">2.3.2.27</ecNumber>
    </recommendedName>
    <alternativeName>
        <fullName evidence="8">Plant U-box protein 12</fullName>
    </alternativeName>
    <alternativeName>
        <fullName evidence="9">RING-type E3 ubiquitin transferase PUB12</fullName>
    </alternativeName>
</protein>
<dbReference type="PANTHER" id="PTHR23315">
    <property type="entry name" value="U BOX DOMAIN-CONTAINING"/>
    <property type="match status" value="1"/>
</dbReference>
<keyword evidence="14" id="KW-1185">Reference proteome</keyword>
<reference evidence="13 14" key="1">
    <citation type="journal article" date="2019" name="Sci. Rep.">
        <title>A high-quality genome of Eragrostis curvula grass provides insights into Poaceae evolution and supports new strategies to enhance forage quality.</title>
        <authorList>
            <person name="Carballo J."/>
            <person name="Santos B.A.C.M."/>
            <person name="Zappacosta D."/>
            <person name="Garbus I."/>
            <person name="Selva J.P."/>
            <person name="Gallo C.A."/>
            <person name="Diaz A."/>
            <person name="Albertini E."/>
            <person name="Caccamo M."/>
            <person name="Echenique V."/>
        </authorList>
    </citation>
    <scope>NUCLEOTIDE SEQUENCE [LARGE SCALE GENOMIC DNA]</scope>
    <source>
        <strain evidence="14">cv. Victoria</strain>
        <tissue evidence="13">Leaf</tissue>
    </source>
</reference>
<evidence type="ECO:0000313" key="14">
    <source>
        <dbReference type="Proteomes" id="UP000324897"/>
    </source>
</evidence>
<evidence type="ECO:0000256" key="11">
    <source>
        <dbReference type="SAM" id="MobiDB-lite"/>
    </source>
</evidence>
<dbReference type="InterPro" id="IPR000225">
    <property type="entry name" value="Armadillo"/>
</dbReference>
<dbReference type="PROSITE" id="PS51698">
    <property type="entry name" value="U_BOX"/>
    <property type="match status" value="1"/>
</dbReference>
<organism evidence="13 14">
    <name type="scientific">Eragrostis curvula</name>
    <name type="common">weeping love grass</name>
    <dbReference type="NCBI Taxonomy" id="38414"/>
    <lineage>
        <taxon>Eukaryota</taxon>
        <taxon>Viridiplantae</taxon>
        <taxon>Streptophyta</taxon>
        <taxon>Embryophyta</taxon>
        <taxon>Tracheophyta</taxon>
        <taxon>Spermatophyta</taxon>
        <taxon>Magnoliopsida</taxon>
        <taxon>Liliopsida</taxon>
        <taxon>Poales</taxon>
        <taxon>Poaceae</taxon>
        <taxon>PACMAD clade</taxon>
        <taxon>Chloridoideae</taxon>
        <taxon>Eragrostideae</taxon>
        <taxon>Eragrostidinae</taxon>
        <taxon>Eragrostis</taxon>
    </lineage>
</organism>
<feature type="repeat" description="ARM" evidence="10">
    <location>
        <begin position="663"/>
        <end position="705"/>
    </location>
</feature>
<dbReference type="InterPro" id="IPR013083">
    <property type="entry name" value="Znf_RING/FYVE/PHD"/>
</dbReference>
<feature type="non-terminal residue" evidence="13">
    <location>
        <position position="1"/>
    </location>
</feature>
<feature type="repeat" description="ARM" evidence="10">
    <location>
        <begin position="540"/>
        <end position="582"/>
    </location>
</feature>
<dbReference type="SUPFAM" id="SSF57850">
    <property type="entry name" value="RING/U-box"/>
    <property type="match status" value="1"/>
</dbReference>
<sequence length="829" mass="89939">MAERSYTRRGRRLSLVSRLLQIPFPQLRHYTERPAAVLRAGGGSSSSAMDEEAKVGPNADANSDDVAAPAAAAAEAAAAPPPSSGERTEREAMEEEEEKEEVGEVLERLVELVEEITAISDFRNAYRRQFCNLSRRIRLLAPMLEEAKEAPRPLPAASDAALRRLREALLGARELLRLGSSGSKIFLNHEIPILLLALSTALVAVEPPSKLGKLHRMHHAYDCLALGHVDVLGAHRASSKCPPISQVLEREKISKTFQDITERLEQALAGISFEELNISDEVREQVELVHTQFKRAKERSDTSDDDLFDDLMSVYNSSSSADVDPEILRRLSEKLQLVTISDLNQESLALHEMASDGDPGAVVEKMSMLLKKIKDFVQTQDPGIGAPGSTANISPKDNSGCPVIPDDFRCPISLDLMKDPVIVSTGQTYERGFIERWLDAGHITCPKTQQKLPNKSLTPNYVLRSLITQWCEANGMEPPKRPAQPSNAPVSCTAAEHSKVVELLQKLSSQNLEDQRGAAGMLRQLAKRSAENRACIGDAGAIPILVSLLSTTDVSTQEHVVTALLNLSIYEENKARIITSGAVPGIVHVLKRGSMEARENSAATLFSLSLVDENKVTIGASGAIPALVQLLSNGSQRGKKDAATALFNLCIYQGNKGKAVRAGLVPILVDLLKETESGMVDEALAILAMLSGHHEGKSAIGAASAIPILVEVIRNGSARNKENAAAVMVHLCNGEQQQQHLAEAQEQGIVSLLEELAESGTDRGKRKAIQLLERMNRFLKQQSQAQAQAEAIQQALARAQTQAQAEAQADMQAERSPLLPLSSNNLPDR</sequence>
<dbReference type="Gene3D" id="3.30.40.10">
    <property type="entry name" value="Zinc/RING finger domain, C3HC4 (zinc finger)"/>
    <property type="match status" value="1"/>
</dbReference>